<evidence type="ECO:0000313" key="3">
    <source>
        <dbReference type="EnsemblPlants" id="AES96893"/>
    </source>
</evidence>
<dbReference type="PaxDb" id="3880-AES96893"/>
<accession>G7JWM1</accession>
<feature type="region of interest" description="Disordered" evidence="1">
    <location>
        <begin position="48"/>
        <end position="67"/>
    </location>
</feature>
<keyword evidence="4" id="KW-1185">Reference proteome</keyword>
<gene>
    <name evidence="2" type="ordered locus">MTR_5g042840</name>
</gene>
<protein>
    <submittedName>
        <fullName evidence="2 3">Uncharacterized protein</fullName>
    </submittedName>
</protein>
<reference evidence="3" key="3">
    <citation type="submission" date="2015-04" db="UniProtKB">
        <authorList>
            <consortium name="EnsemblPlants"/>
        </authorList>
    </citation>
    <scope>IDENTIFICATION</scope>
    <source>
        <strain evidence="3">cv. Jemalong A17</strain>
    </source>
</reference>
<proteinExistence type="predicted"/>
<organism evidence="2 4">
    <name type="scientific">Medicago truncatula</name>
    <name type="common">Barrel medic</name>
    <name type="synonym">Medicago tribuloides</name>
    <dbReference type="NCBI Taxonomy" id="3880"/>
    <lineage>
        <taxon>Eukaryota</taxon>
        <taxon>Viridiplantae</taxon>
        <taxon>Streptophyta</taxon>
        <taxon>Embryophyta</taxon>
        <taxon>Tracheophyta</taxon>
        <taxon>Spermatophyta</taxon>
        <taxon>Magnoliopsida</taxon>
        <taxon>eudicotyledons</taxon>
        <taxon>Gunneridae</taxon>
        <taxon>Pentapetalae</taxon>
        <taxon>rosids</taxon>
        <taxon>fabids</taxon>
        <taxon>Fabales</taxon>
        <taxon>Fabaceae</taxon>
        <taxon>Papilionoideae</taxon>
        <taxon>50 kb inversion clade</taxon>
        <taxon>NPAAA clade</taxon>
        <taxon>Hologalegina</taxon>
        <taxon>IRL clade</taxon>
        <taxon>Trifolieae</taxon>
        <taxon>Medicago</taxon>
    </lineage>
</organism>
<reference evidence="2 4" key="1">
    <citation type="journal article" date="2011" name="Nature">
        <title>The Medicago genome provides insight into the evolution of rhizobial symbioses.</title>
        <authorList>
            <person name="Young N.D."/>
            <person name="Debelle F."/>
            <person name="Oldroyd G.E."/>
            <person name="Geurts R."/>
            <person name="Cannon S.B."/>
            <person name="Udvardi M.K."/>
            <person name="Benedito V.A."/>
            <person name="Mayer K.F."/>
            <person name="Gouzy J."/>
            <person name="Schoof H."/>
            <person name="Van de Peer Y."/>
            <person name="Proost S."/>
            <person name="Cook D.R."/>
            <person name="Meyers B.C."/>
            <person name="Spannagl M."/>
            <person name="Cheung F."/>
            <person name="De Mita S."/>
            <person name="Krishnakumar V."/>
            <person name="Gundlach H."/>
            <person name="Zhou S."/>
            <person name="Mudge J."/>
            <person name="Bharti A.K."/>
            <person name="Murray J.D."/>
            <person name="Naoumkina M.A."/>
            <person name="Rosen B."/>
            <person name="Silverstein K.A."/>
            <person name="Tang H."/>
            <person name="Rombauts S."/>
            <person name="Zhao P.X."/>
            <person name="Zhou P."/>
            <person name="Barbe V."/>
            <person name="Bardou P."/>
            <person name="Bechner M."/>
            <person name="Bellec A."/>
            <person name="Berger A."/>
            <person name="Berges H."/>
            <person name="Bidwell S."/>
            <person name="Bisseling T."/>
            <person name="Choisne N."/>
            <person name="Couloux A."/>
            <person name="Denny R."/>
            <person name="Deshpande S."/>
            <person name="Dai X."/>
            <person name="Doyle J.J."/>
            <person name="Dudez A.M."/>
            <person name="Farmer A.D."/>
            <person name="Fouteau S."/>
            <person name="Franken C."/>
            <person name="Gibelin C."/>
            <person name="Gish J."/>
            <person name="Goldstein S."/>
            <person name="Gonzalez A.J."/>
            <person name="Green P.J."/>
            <person name="Hallab A."/>
            <person name="Hartog M."/>
            <person name="Hua A."/>
            <person name="Humphray S.J."/>
            <person name="Jeong D.H."/>
            <person name="Jing Y."/>
            <person name="Jocker A."/>
            <person name="Kenton S.M."/>
            <person name="Kim D.J."/>
            <person name="Klee K."/>
            <person name="Lai H."/>
            <person name="Lang C."/>
            <person name="Lin S."/>
            <person name="Macmil S.L."/>
            <person name="Magdelenat G."/>
            <person name="Matthews L."/>
            <person name="McCorrison J."/>
            <person name="Monaghan E.L."/>
            <person name="Mun J.H."/>
            <person name="Najar F.Z."/>
            <person name="Nicholson C."/>
            <person name="Noirot C."/>
            <person name="O'Bleness M."/>
            <person name="Paule C.R."/>
            <person name="Poulain J."/>
            <person name="Prion F."/>
            <person name="Qin B."/>
            <person name="Qu C."/>
            <person name="Retzel E.F."/>
            <person name="Riddle C."/>
            <person name="Sallet E."/>
            <person name="Samain S."/>
            <person name="Samson N."/>
            <person name="Sanders I."/>
            <person name="Saurat O."/>
            <person name="Scarpelli C."/>
            <person name="Schiex T."/>
            <person name="Segurens B."/>
            <person name="Severin A.J."/>
            <person name="Sherrier D.J."/>
            <person name="Shi R."/>
            <person name="Sims S."/>
            <person name="Singer S.R."/>
            <person name="Sinharoy S."/>
            <person name="Sterck L."/>
            <person name="Viollet A."/>
            <person name="Wang B.B."/>
            <person name="Wang K."/>
            <person name="Wang M."/>
            <person name="Wang X."/>
            <person name="Warfsmann J."/>
            <person name="Weissenbach J."/>
            <person name="White D.D."/>
            <person name="White J.D."/>
            <person name="Wiley G.B."/>
            <person name="Wincker P."/>
            <person name="Xing Y."/>
            <person name="Yang L."/>
            <person name="Yao Z."/>
            <person name="Ying F."/>
            <person name="Zhai J."/>
            <person name="Zhou L."/>
            <person name="Zuber A."/>
            <person name="Denarie J."/>
            <person name="Dixon R.A."/>
            <person name="May G.D."/>
            <person name="Schwartz D.C."/>
            <person name="Rogers J."/>
            <person name="Quetier F."/>
            <person name="Town C.D."/>
            <person name="Roe B.A."/>
        </authorList>
    </citation>
    <scope>NUCLEOTIDE SEQUENCE [LARGE SCALE GENOMIC DNA]</scope>
    <source>
        <strain evidence="2">A17</strain>
        <strain evidence="3 4">cv. Jemalong A17</strain>
    </source>
</reference>
<dbReference type="OMA" id="NEYRAQT"/>
<evidence type="ECO:0000313" key="4">
    <source>
        <dbReference type="Proteomes" id="UP000002051"/>
    </source>
</evidence>
<sequence>MDIMQAFTMGLKLETQMLLDASAGATMKIKTTDEVTELIDNMSLNEYRAQTDDESAPKKKNMMDLNT</sequence>
<name>G7JWM1_MEDTR</name>
<dbReference type="AlphaFoldDB" id="G7JWM1"/>
<dbReference type="EMBL" id="CM001221">
    <property type="protein sequence ID" value="AES96893.1"/>
    <property type="molecule type" value="Genomic_DNA"/>
</dbReference>
<evidence type="ECO:0000256" key="1">
    <source>
        <dbReference type="SAM" id="MobiDB-lite"/>
    </source>
</evidence>
<reference evidence="2 4" key="2">
    <citation type="journal article" date="2014" name="BMC Genomics">
        <title>An improved genome release (version Mt4.0) for the model legume Medicago truncatula.</title>
        <authorList>
            <person name="Tang H."/>
            <person name="Krishnakumar V."/>
            <person name="Bidwell S."/>
            <person name="Rosen B."/>
            <person name="Chan A."/>
            <person name="Zhou S."/>
            <person name="Gentzbittel L."/>
            <person name="Childs K.L."/>
            <person name="Yandell M."/>
            <person name="Gundlach H."/>
            <person name="Mayer K.F."/>
            <person name="Schwartz D.C."/>
            <person name="Town C.D."/>
        </authorList>
    </citation>
    <scope>GENOME REANNOTATION</scope>
    <source>
        <strain evidence="3 4">cv. Jemalong A17</strain>
    </source>
</reference>
<dbReference type="EnsemblPlants" id="AES96893">
    <property type="protein sequence ID" value="AES96893"/>
    <property type="gene ID" value="MTR_5g042840"/>
</dbReference>
<dbReference type="HOGENOM" id="CLU_181048_0_0_1"/>
<evidence type="ECO:0000313" key="2">
    <source>
        <dbReference type="EMBL" id="AES96893.1"/>
    </source>
</evidence>
<dbReference type="Proteomes" id="UP000002051">
    <property type="component" value="Chromosome 5"/>
</dbReference>